<dbReference type="PROSITE" id="PS50089">
    <property type="entry name" value="ZF_RING_2"/>
    <property type="match status" value="1"/>
</dbReference>
<reference evidence="10" key="1">
    <citation type="journal article" date="2020" name="Fungal Divers.">
        <title>Resolving the Mortierellaceae phylogeny through synthesis of multi-gene phylogenetics and phylogenomics.</title>
        <authorList>
            <person name="Vandepol N."/>
            <person name="Liber J."/>
            <person name="Desiro A."/>
            <person name="Na H."/>
            <person name="Kennedy M."/>
            <person name="Barry K."/>
            <person name="Grigoriev I.V."/>
            <person name="Miller A.N."/>
            <person name="O'Donnell K."/>
            <person name="Stajich J.E."/>
            <person name="Bonito G."/>
        </authorList>
    </citation>
    <scope>NUCLEOTIDE SEQUENCE</scope>
    <source>
        <strain evidence="10">KOD948</strain>
    </source>
</reference>
<feature type="compositionally biased region" description="Polar residues" evidence="7">
    <location>
        <begin position="212"/>
        <end position="222"/>
    </location>
</feature>
<dbReference type="GO" id="GO:0061630">
    <property type="term" value="F:ubiquitin protein ligase activity"/>
    <property type="evidence" value="ECO:0007669"/>
    <property type="project" value="InterPro"/>
</dbReference>
<accession>A0A9P6U695</accession>
<dbReference type="InterPro" id="IPR025829">
    <property type="entry name" value="Zn_knuckle_CX2CX3GHX4C"/>
</dbReference>
<evidence type="ECO:0000313" key="11">
    <source>
        <dbReference type="Proteomes" id="UP000726737"/>
    </source>
</evidence>
<feature type="domain" description="RING-type" evidence="8">
    <location>
        <begin position="324"/>
        <end position="369"/>
    </location>
</feature>
<feature type="compositionally biased region" description="Basic and acidic residues" evidence="7">
    <location>
        <begin position="686"/>
        <end position="695"/>
    </location>
</feature>
<evidence type="ECO:0000313" key="10">
    <source>
        <dbReference type="EMBL" id="KAG0261481.1"/>
    </source>
</evidence>
<keyword evidence="5" id="KW-0539">Nucleus</keyword>
<feature type="compositionally biased region" description="Low complexity" evidence="7">
    <location>
        <begin position="990"/>
        <end position="999"/>
    </location>
</feature>
<feature type="compositionally biased region" description="Basic and acidic residues" evidence="7">
    <location>
        <begin position="795"/>
        <end position="932"/>
    </location>
</feature>
<protein>
    <submittedName>
        <fullName evidence="10">E3 ubiquitin-protein ligase rbbp6</fullName>
    </submittedName>
</protein>
<dbReference type="Proteomes" id="UP000726737">
    <property type="component" value="Unassembled WGS sequence"/>
</dbReference>
<organism evidence="10 11">
    <name type="scientific">Mortierella polycephala</name>
    <dbReference type="NCBI Taxonomy" id="41804"/>
    <lineage>
        <taxon>Eukaryota</taxon>
        <taxon>Fungi</taxon>
        <taxon>Fungi incertae sedis</taxon>
        <taxon>Mucoromycota</taxon>
        <taxon>Mortierellomycotina</taxon>
        <taxon>Mortierellomycetes</taxon>
        <taxon>Mortierellales</taxon>
        <taxon>Mortierellaceae</taxon>
        <taxon>Mortierella</taxon>
    </lineage>
</organism>
<dbReference type="GO" id="GO:0005634">
    <property type="term" value="C:nucleus"/>
    <property type="evidence" value="ECO:0007669"/>
    <property type="project" value="UniProtKB-SubCell"/>
</dbReference>
<evidence type="ECO:0000256" key="5">
    <source>
        <dbReference type="ARBA" id="ARBA00023242"/>
    </source>
</evidence>
<dbReference type="GO" id="GO:0006397">
    <property type="term" value="P:mRNA processing"/>
    <property type="evidence" value="ECO:0007669"/>
    <property type="project" value="InterPro"/>
</dbReference>
<feature type="compositionally biased region" description="Polar residues" evidence="7">
    <location>
        <begin position="431"/>
        <end position="451"/>
    </location>
</feature>
<feature type="compositionally biased region" description="Low complexity" evidence="7">
    <location>
        <begin position="1018"/>
        <end position="1031"/>
    </location>
</feature>
<comment type="caution">
    <text evidence="10">The sequence shown here is derived from an EMBL/GenBank/DDBJ whole genome shotgun (WGS) entry which is preliminary data.</text>
</comment>
<evidence type="ECO:0000259" key="8">
    <source>
        <dbReference type="PROSITE" id="PS50089"/>
    </source>
</evidence>
<dbReference type="AlphaFoldDB" id="A0A9P6U695"/>
<feature type="compositionally biased region" description="Low complexity" evidence="7">
    <location>
        <begin position="672"/>
        <end position="684"/>
    </location>
</feature>
<dbReference type="Pfam" id="PF13696">
    <property type="entry name" value="zf-CCHC_2"/>
    <property type="match status" value="1"/>
</dbReference>
<evidence type="ECO:0000256" key="1">
    <source>
        <dbReference type="ARBA" id="ARBA00004123"/>
    </source>
</evidence>
<feature type="compositionally biased region" description="Basic and acidic residues" evidence="7">
    <location>
        <begin position="1127"/>
        <end position="1142"/>
    </location>
</feature>
<keyword evidence="2" id="KW-0479">Metal-binding</keyword>
<dbReference type="Gene3D" id="3.30.40.10">
    <property type="entry name" value="Zinc/RING finger domain, C3HC4 (zinc finger)"/>
    <property type="match status" value="1"/>
</dbReference>
<feature type="region of interest" description="Disordered" evidence="7">
    <location>
        <begin position="630"/>
        <end position="1142"/>
    </location>
</feature>
<evidence type="ECO:0000256" key="6">
    <source>
        <dbReference type="PROSITE-ProRule" id="PRU00175"/>
    </source>
</evidence>
<evidence type="ECO:0000256" key="7">
    <source>
        <dbReference type="SAM" id="MobiDB-lite"/>
    </source>
</evidence>
<dbReference type="EMBL" id="JAAAJA010000124">
    <property type="protein sequence ID" value="KAG0261481.1"/>
    <property type="molecule type" value="Genomic_DNA"/>
</dbReference>
<proteinExistence type="predicted"/>
<dbReference type="GO" id="GO:0008270">
    <property type="term" value="F:zinc ion binding"/>
    <property type="evidence" value="ECO:0007669"/>
    <property type="project" value="UniProtKB-KW"/>
</dbReference>
<sequence length="1142" mass="127080">MSQVHYKFRSSKDYDSATFDGHSISVFDLKKEILIAKGLKGPDDLALTHAETGEEYYDDATLIPRNTSVLVARVPAKPGRGGAQRYLEGSGPIPRGGGMTRNVFERQGQGSNYDPMHMAGGAKVYTSTTSLVTEDGPPAPALDASNMTEEERMKAVFEQQTSIWDKTQEGMASAPYRPLGKFQGATTNPSSGGRGAGGRGAPALSGPYQRQPMDQQQRSPPSTFVCHRCGKKGEHWIQYCPTNNDKNFEPMRIKKTTGIPRSFLKTVETDTLQNKKGVMVTQDGNLVVATTNDYEWKKFHEKSKGALTSDEAYATAPIPDNMKCPICHLLLKSAVQAPCCGTNFCDECIGNYLVQPPKGEEPFKCQSCRQHLVPDQLMPNIQLRLQVEQHLRDWAKSRRMDTDGSGTPTIVAMNSRGGSPNPDAMEGTETGPRQHQDSPSAANPTGDTNNFMEGENSKIEAGQKRRLSIDNQGGDGLQDGDHDSDQASWKNKKPHVNSNHPNNLNNQNFNRNRPPMHGAGGMGPMDPAMIFPEGMPPGFIELMKQHDPALFMDPAFMGSNGMPNFMMPGFMPPFGPEFGGMPGMGVPGGPGMGVPGGPGMGGPGGSGGQEMWGMGRGMPGLPPMGPGYPTLRIGFGDGPGAGRGRGRGRGGWQEQGNNANMRGRGQPQDFNQDQSQGMDQQSGGVDFDHAAKDPARSTGSNDNALDSATGADRRRSASNGHGRYDDVDDDIDMSMVPRGPRGARTPSPFDEADIPKGPKAGPDTDYDRHSVDRRSESPPRAPLADRVRNRSGSRARSDRDSHHRESSRRRDSRDRGSDRDRRREHDRDRDRSRDYDKDRDHRRDSSKGRRDDRSRSSRYDRDRDDRRDSRKDDRKNDRKDERKGDRKDDRKDSRKDDRRDDRREDRREDSHRRSESVRREDQNDRYDDDQRVGRHSSVSRSDRGSSSSHNNRTQRSERSERSERESHHRQLDHDSQYESDGDRGRHVRESSSASLSSRSVDPQREYELKRQAAFGIPSRSNSQQSNSGSNSATQDEVVSFRGRGGSKVQRDERDENSRGRANGKRGGLEEESRHIEMDYAENKDGHAKSGHGSRYEDAAEDDRVQFRRRSGTGREDLAVTGLVSNSARERERRERERRNIRD</sequence>
<feature type="region of interest" description="Disordered" evidence="7">
    <location>
        <begin position="397"/>
        <end position="453"/>
    </location>
</feature>
<feature type="compositionally biased region" description="Basic and acidic residues" evidence="7">
    <location>
        <begin position="1048"/>
        <end position="1058"/>
    </location>
</feature>
<feature type="compositionally biased region" description="Basic and acidic residues" evidence="7">
    <location>
        <begin position="954"/>
        <end position="989"/>
    </location>
</feature>
<dbReference type="Gene3D" id="3.10.20.90">
    <property type="entry name" value="Phosphatidylinositol 3-kinase Catalytic Subunit, Chain A, domain 1"/>
    <property type="match status" value="1"/>
</dbReference>
<feature type="compositionally biased region" description="Low complexity" evidence="7">
    <location>
        <begin position="935"/>
        <end position="951"/>
    </location>
</feature>
<gene>
    <name evidence="10" type="primary">RBBP6</name>
    <name evidence="10" type="ORF">BG011_001008</name>
</gene>
<evidence type="ECO:0000259" key="9">
    <source>
        <dbReference type="PROSITE" id="PS51282"/>
    </source>
</evidence>
<keyword evidence="11" id="KW-1185">Reference proteome</keyword>
<keyword evidence="4" id="KW-0862">Zinc</keyword>
<comment type="subcellular location">
    <subcellularLocation>
        <location evidence="1">Nucleus</location>
    </subcellularLocation>
</comment>
<feature type="compositionally biased region" description="Basic and acidic residues" evidence="7">
    <location>
        <begin position="1001"/>
        <end position="1010"/>
    </location>
</feature>
<dbReference type="GO" id="GO:0016567">
    <property type="term" value="P:protein ubiquitination"/>
    <property type="evidence" value="ECO:0007669"/>
    <property type="project" value="InterPro"/>
</dbReference>
<dbReference type="CDD" id="cd16620">
    <property type="entry name" value="vRING-HC-C4C4_RBBP6"/>
    <property type="match status" value="1"/>
</dbReference>
<name>A0A9P6U695_9FUNG</name>
<dbReference type="PANTHER" id="PTHR15439:SF0">
    <property type="entry name" value="CELL DIVISION CYCLE AND APOPTOSIS REGULATOR PROTEIN 1-RELATED"/>
    <property type="match status" value="1"/>
</dbReference>
<dbReference type="PROSITE" id="PS51282">
    <property type="entry name" value="DWNN"/>
    <property type="match status" value="1"/>
</dbReference>
<evidence type="ECO:0000256" key="3">
    <source>
        <dbReference type="ARBA" id="ARBA00022771"/>
    </source>
</evidence>
<feature type="compositionally biased region" description="Polar residues" evidence="7">
    <location>
        <begin position="697"/>
        <end position="706"/>
    </location>
</feature>
<dbReference type="OrthoDB" id="106784at2759"/>
<evidence type="ECO:0000256" key="4">
    <source>
        <dbReference type="ARBA" id="ARBA00022833"/>
    </source>
</evidence>
<feature type="compositionally biased region" description="Low complexity" evidence="7">
    <location>
        <begin position="497"/>
        <end position="517"/>
    </location>
</feature>
<feature type="region of interest" description="Disordered" evidence="7">
    <location>
        <begin position="179"/>
        <end position="224"/>
    </location>
</feature>
<dbReference type="Pfam" id="PF08783">
    <property type="entry name" value="DWNN"/>
    <property type="match status" value="1"/>
</dbReference>
<feature type="region of interest" description="Disordered" evidence="7">
    <location>
        <begin position="469"/>
        <end position="523"/>
    </location>
</feature>
<dbReference type="Gene3D" id="4.10.60.10">
    <property type="entry name" value="Zinc finger, CCHC-type"/>
    <property type="match status" value="1"/>
</dbReference>
<feature type="compositionally biased region" description="Basic and acidic residues" evidence="7">
    <location>
        <begin position="765"/>
        <end position="788"/>
    </location>
</feature>
<feature type="compositionally biased region" description="Gly residues" evidence="7">
    <location>
        <begin position="635"/>
        <end position="653"/>
    </location>
</feature>
<evidence type="ECO:0000256" key="2">
    <source>
        <dbReference type="ARBA" id="ARBA00022723"/>
    </source>
</evidence>
<dbReference type="InterPro" id="IPR014891">
    <property type="entry name" value="DWNN_domain"/>
</dbReference>
<dbReference type="SUPFAM" id="SSF57850">
    <property type="entry name" value="RING/U-box"/>
    <property type="match status" value="1"/>
</dbReference>
<dbReference type="InterPro" id="IPR033489">
    <property type="entry name" value="RBBP6"/>
</dbReference>
<dbReference type="InterPro" id="IPR013083">
    <property type="entry name" value="Znf_RING/FYVE/PHD"/>
</dbReference>
<dbReference type="GO" id="GO:0006511">
    <property type="term" value="P:ubiquitin-dependent protein catabolic process"/>
    <property type="evidence" value="ECO:0007669"/>
    <property type="project" value="TreeGrafter"/>
</dbReference>
<feature type="compositionally biased region" description="Basic and acidic residues" evidence="7">
    <location>
        <begin position="1066"/>
        <end position="1105"/>
    </location>
</feature>
<feature type="domain" description="DWNN" evidence="9">
    <location>
        <begin position="4"/>
        <end position="75"/>
    </location>
</feature>
<dbReference type="SMART" id="SM01180">
    <property type="entry name" value="DWNN"/>
    <property type="match status" value="1"/>
</dbReference>
<keyword evidence="3 6" id="KW-0863">Zinc-finger</keyword>
<dbReference type="InterPro" id="IPR001841">
    <property type="entry name" value="Znf_RING"/>
</dbReference>
<dbReference type="PANTHER" id="PTHR15439">
    <property type="entry name" value="RETINOBLASTOMA-BINDING PROTEIN 6"/>
    <property type="match status" value="1"/>
</dbReference>